<reference evidence="1" key="1">
    <citation type="submission" date="2022-08" db="EMBL/GenBank/DDBJ databases">
        <authorList>
            <person name="Deng Y."/>
            <person name="Han X.-F."/>
            <person name="Zhang Y.-Q."/>
        </authorList>
    </citation>
    <scope>NUCLEOTIDE SEQUENCE</scope>
    <source>
        <strain evidence="1">CPCC 205716</strain>
    </source>
</reference>
<name>A0ABT2GF09_9MICO</name>
<comment type="caution">
    <text evidence="1">The sequence shown here is derived from an EMBL/GenBank/DDBJ whole genome shotgun (WGS) entry which is preliminary data.</text>
</comment>
<dbReference type="Proteomes" id="UP001165580">
    <property type="component" value="Unassembled WGS sequence"/>
</dbReference>
<evidence type="ECO:0000313" key="2">
    <source>
        <dbReference type="Proteomes" id="UP001165580"/>
    </source>
</evidence>
<proteinExistence type="predicted"/>
<dbReference type="EMBL" id="JANTEZ010000003">
    <property type="protein sequence ID" value="MCS5714696.1"/>
    <property type="molecule type" value="Genomic_DNA"/>
</dbReference>
<keyword evidence="2" id="KW-1185">Reference proteome</keyword>
<gene>
    <name evidence="1" type="ORF">NVV95_09040</name>
</gene>
<evidence type="ECO:0000313" key="1">
    <source>
        <dbReference type="EMBL" id="MCS5714696.1"/>
    </source>
</evidence>
<dbReference type="RefSeq" id="WP_259486216.1">
    <property type="nucleotide sequence ID" value="NZ_JANTEZ010000003.1"/>
</dbReference>
<organism evidence="1 2">
    <name type="scientific">Herbiconiux gentiana</name>
    <dbReference type="NCBI Taxonomy" id="2970912"/>
    <lineage>
        <taxon>Bacteria</taxon>
        <taxon>Bacillati</taxon>
        <taxon>Actinomycetota</taxon>
        <taxon>Actinomycetes</taxon>
        <taxon>Micrococcales</taxon>
        <taxon>Microbacteriaceae</taxon>
        <taxon>Herbiconiux</taxon>
    </lineage>
</organism>
<sequence length="238" mass="26417">MRQIEPTFTFDSVGFSSFRAYLSDAADRGVVTFSPAPRGSDVVIAETSGSGTDKRPALVTATTLRKDLWDAFVDWSNESNYVFRPMTNEVAALKPGESAGDGAVHIPSASRDDQLVWMRELAASETNAAVKDELEAALREDQPTRAFAKVLRERTSVGRAWKRHLRRMILNRASQWAEENGLPQSVLQPATIHEPPSRNQTATNEDSAARDRVLAILADLPLSELLKLRIPLEYALRR</sequence>
<protein>
    <submittedName>
        <fullName evidence="1">Uncharacterized protein</fullName>
    </submittedName>
</protein>
<accession>A0ABT2GF09</accession>